<dbReference type="FunFam" id="1.25.40.10:FF:000158">
    <property type="entry name" value="pentatricopeptide repeat-containing protein At2g33680"/>
    <property type="match status" value="1"/>
</dbReference>
<evidence type="ECO:0000256" key="2">
    <source>
        <dbReference type="PROSITE-ProRule" id="PRU00708"/>
    </source>
</evidence>
<feature type="repeat" description="PPR" evidence="2">
    <location>
        <begin position="274"/>
        <end position="308"/>
    </location>
</feature>
<dbReference type="InterPro" id="IPR011990">
    <property type="entry name" value="TPR-like_helical_dom_sf"/>
</dbReference>
<evidence type="ECO:0000313" key="3">
    <source>
        <dbReference type="EMBL" id="KAH7433395.1"/>
    </source>
</evidence>
<dbReference type="NCBIfam" id="TIGR00756">
    <property type="entry name" value="PPR"/>
    <property type="match status" value="4"/>
</dbReference>
<dbReference type="InterPro" id="IPR046960">
    <property type="entry name" value="PPR_At4g14850-like_plant"/>
</dbReference>
<dbReference type="InterPro" id="IPR002885">
    <property type="entry name" value="PPR_rpt"/>
</dbReference>
<evidence type="ECO:0000313" key="4">
    <source>
        <dbReference type="Proteomes" id="UP000825935"/>
    </source>
</evidence>
<proteinExistence type="predicted"/>
<gene>
    <name evidence="3" type="ORF">KP509_07G067300</name>
</gene>
<name>A0A8T2UIP8_CERRI</name>
<keyword evidence="1" id="KW-0677">Repeat</keyword>
<keyword evidence="4" id="KW-1185">Reference proteome</keyword>
<organism evidence="3 4">
    <name type="scientific">Ceratopteris richardii</name>
    <name type="common">Triangle waterfern</name>
    <dbReference type="NCBI Taxonomy" id="49495"/>
    <lineage>
        <taxon>Eukaryota</taxon>
        <taxon>Viridiplantae</taxon>
        <taxon>Streptophyta</taxon>
        <taxon>Embryophyta</taxon>
        <taxon>Tracheophyta</taxon>
        <taxon>Polypodiopsida</taxon>
        <taxon>Polypodiidae</taxon>
        <taxon>Polypodiales</taxon>
        <taxon>Pteridineae</taxon>
        <taxon>Pteridaceae</taxon>
        <taxon>Parkerioideae</taxon>
        <taxon>Ceratopteris</taxon>
    </lineage>
</organism>
<dbReference type="PROSITE" id="PS51375">
    <property type="entry name" value="PPR"/>
    <property type="match status" value="4"/>
</dbReference>
<dbReference type="OrthoDB" id="1859199at2759"/>
<feature type="repeat" description="PPR" evidence="2">
    <location>
        <begin position="70"/>
        <end position="104"/>
    </location>
</feature>
<dbReference type="GO" id="GO:0009451">
    <property type="term" value="P:RNA modification"/>
    <property type="evidence" value="ECO:0007669"/>
    <property type="project" value="InterPro"/>
</dbReference>
<dbReference type="GO" id="GO:0048731">
    <property type="term" value="P:system development"/>
    <property type="evidence" value="ECO:0007669"/>
    <property type="project" value="UniProtKB-ARBA"/>
</dbReference>
<evidence type="ECO:0000256" key="1">
    <source>
        <dbReference type="ARBA" id="ARBA00022737"/>
    </source>
</evidence>
<dbReference type="Pfam" id="PF01535">
    <property type="entry name" value="PPR"/>
    <property type="match status" value="2"/>
</dbReference>
<dbReference type="FunFam" id="1.25.40.10:FF:000227">
    <property type="entry name" value="Pentatricopeptide repeat-containing protein At3g13880"/>
    <property type="match status" value="1"/>
</dbReference>
<comment type="caution">
    <text evidence="3">The sequence shown here is derived from an EMBL/GenBank/DDBJ whole genome shotgun (WGS) entry which is preliminary data.</text>
</comment>
<dbReference type="EMBL" id="CM035412">
    <property type="protein sequence ID" value="KAH7433395.1"/>
    <property type="molecule type" value="Genomic_DNA"/>
</dbReference>
<dbReference type="Gene3D" id="1.25.40.10">
    <property type="entry name" value="Tetratricopeptide repeat domain"/>
    <property type="match status" value="4"/>
</dbReference>
<dbReference type="GO" id="GO:0003723">
    <property type="term" value="F:RNA binding"/>
    <property type="evidence" value="ECO:0007669"/>
    <property type="project" value="InterPro"/>
</dbReference>
<dbReference type="OMA" id="SACCHRG"/>
<feature type="repeat" description="PPR" evidence="2">
    <location>
        <begin position="172"/>
        <end position="206"/>
    </location>
</feature>
<dbReference type="PANTHER" id="PTHR47926">
    <property type="entry name" value="PENTATRICOPEPTIDE REPEAT-CONTAINING PROTEIN"/>
    <property type="match status" value="1"/>
</dbReference>
<dbReference type="Proteomes" id="UP000825935">
    <property type="component" value="Chromosome 7"/>
</dbReference>
<sequence>MRHTRNGARRVKDAANYRNIPVRSTLHDELLEREVFKDDVYLGSTLITVLGKRGSLQRAQEVFNALPSQDVVSWTALIAGYAQNGKGNEALLYFYKMQKEGLFPNATTFSCVLRACGSVRALDHGRTIHAEIARRELLCQDAVLGNALIDMYAKCGAFAWAWETLDELIDRDVVCWTSLISGYCQWGFEEGALHCFEKMQREGISPNAVTYACMLQACGNMQERDKGSELHTEIVQKGLLERDAILGNALVDMYAKCGALAKAKDVFDKLSVRDIVSWTSLITGYVKSGCSEEALKHFDQMKSEGLLPNAVTLLCILQVCGDIGAAKLGELIHAEIIKGGLQGMENTLETALVDMYAKCAVLTKAKKVFYELPLRNVVSWTSLMSGYTQAGRQDLVFDSFRSMMQEGVAPNLVTFMILLASCSCSGLVSEGETYFEKMSASFGIIPSLEHHTCMVDLFGRAGHFDKALEAIIKMPSSDHLPAWFALLNACQKWGNTEIGNWAYKNAVRCSSLSAAVS</sequence>
<dbReference type="Pfam" id="PF13041">
    <property type="entry name" value="PPR_2"/>
    <property type="match status" value="4"/>
</dbReference>
<dbReference type="AlphaFoldDB" id="A0A8T2UIP8"/>
<accession>A0A8T2UIP8</accession>
<protein>
    <recommendedName>
        <fullName evidence="5">Pentatricopeptide repeat-containing protein</fullName>
    </recommendedName>
</protein>
<reference evidence="3" key="1">
    <citation type="submission" date="2021-08" db="EMBL/GenBank/DDBJ databases">
        <title>WGS assembly of Ceratopteris richardii.</title>
        <authorList>
            <person name="Marchant D.B."/>
            <person name="Chen G."/>
            <person name="Jenkins J."/>
            <person name="Shu S."/>
            <person name="Leebens-Mack J."/>
            <person name="Grimwood J."/>
            <person name="Schmutz J."/>
            <person name="Soltis P."/>
            <person name="Soltis D."/>
            <person name="Chen Z.-H."/>
        </authorList>
    </citation>
    <scope>NUCLEOTIDE SEQUENCE</scope>
    <source>
        <strain evidence="3">Whitten #5841</strain>
        <tissue evidence="3">Leaf</tissue>
    </source>
</reference>
<feature type="repeat" description="PPR" evidence="2">
    <location>
        <begin position="376"/>
        <end position="410"/>
    </location>
</feature>
<evidence type="ECO:0008006" key="5">
    <source>
        <dbReference type="Google" id="ProtNLM"/>
    </source>
</evidence>
<dbReference type="FunFam" id="1.25.40.10:FF:000031">
    <property type="entry name" value="Pentatricopeptide repeat-containing protein mitochondrial"/>
    <property type="match status" value="1"/>
</dbReference>